<proteinExistence type="predicted"/>
<evidence type="ECO:0000313" key="2">
    <source>
        <dbReference type="Proteomes" id="UP001432027"/>
    </source>
</evidence>
<evidence type="ECO:0000313" key="1">
    <source>
        <dbReference type="EMBL" id="GMS79225.1"/>
    </source>
</evidence>
<feature type="non-terminal residue" evidence="1">
    <location>
        <position position="139"/>
    </location>
</feature>
<sequence length="139" mass="15716">LFSIRDMFIDSLLSSHFSISIRDLIGFIFSLSDLFDFFSPSIRFDLLSLSKSFSASGVRILKPQRPSRLMYITTPLFALAEDLVHLDEHAQDVVEFEVEIVSTVLLTGQAVDHVHVSLPRPLLSGFCRCRTLLLSSVLW</sequence>
<organism evidence="1 2">
    <name type="scientific">Pristionchus entomophagus</name>
    <dbReference type="NCBI Taxonomy" id="358040"/>
    <lineage>
        <taxon>Eukaryota</taxon>
        <taxon>Metazoa</taxon>
        <taxon>Ecdysozoa</taxon>
        <taxon>Nematoda</taxon>
        <taxon>Chromadorea</taxon>
        <taxon>Rhabditida</taxon>
        <taxon>Rhabditina</taxon>
        <taxon>Diplogasteromorpha</taxon>
        <taxon>Diplogasteroidea</taxon>
        <taxon>Neodiplogasteridae</taxon>
        <taxon>Pristionchus</taxon>
    </lineage>
</organism>
<protein>
    <submittedName>
        <fullName evidence="1">Uncharacterized protein</fullName>
    </submittedName>
</protein>
<name>A0AAV5SAH0_9BILA</name>
<dbReference type="EMBL" id="BTSX01000001">
    <property type="protein sequence ID" value="GMS79225.1"/>
    <property type="molecule type" value="Genomic_DNA"/>
</dbReference>
<comment type="caution">
    <text evidence="1">The sequence shown here is derived from an EMBL/GenBank/DDBJ whole genome shotgun (WGS) entry which is preliminary data.</text>
</comment>
<dbReference type="AlphaFoldDB" id="A0AAV5SAH0"/>
<accession>A0AAV5SAH0</accession>
<keyword evidence="2" id="KW-1185">Reference proteome</keyword>
<reference evidence="1" key="1">
    <citation type="submission" date="2023-10" db="EMBL/GenBank/DDBJ databases">
        <title>Genome assembly of Pristionchus species.</title>
        <authorList>
            <person name="Yoshida K."/>
            <person name="Sommer R.J."/>
        </authorList>
    </citation>
    <scope>NUCLEOTIDE SEQUENCE</scope>
    <source>
        <strain evidence="1">RS0144</strain>
    </source>
</reference>
<dbReference type="Proteomes" id="UP001432027">
    <property type="component" value="Unassembled WGS sequence"/>
</dbReference>
<feature type="non-terminal residue" evidence="1">
    <location>
        <position position="1"/>
    </location>
</feature>
<gene>
    <name evidence="1" type="ORF">PENTCL1PPCAC_1400</name>
</gene>